<keyword evidence="1" id="KW-0175">Coiled coil</keyword>
<sequence length="420" mass="48261">MRHTSFVSSHFINTFNRQTFNRREVYLQSTTATFICPVRSRSLVAHCCASSDTPTTSDPPSVTSNLDTKNSKKLYRPIDYPIHTEAYLGSEPIRESLWKYTYERTQREEEADRNLEQLAQEFNVLKTQVEDALRKKASAFDPKEAFEEADAIFTPMEEKRKDPILASIERGCPPDDIDLGDYPYIDVPDIPENLELENLGWVGLKELGASPLPEMIEDIQSRRSGVVEKTRSRRVDEPSTFEDEEGDGEDIDLANTLSVPDFPQESKVYVKEGLGWRIGYEPYSTGEQCATVGSKEYLITMNREEFFHFRRLLMSLDHKLTDMTYHSSELSDEEFSSSHYVVEQSESTNGMEDSRLFMETHPIMDLESDVLRIQAFGRPSWFSLRVFLKRKRPVECSWDAEATQGLLKAVHEVDHVASLF</sequence>
<feature type="coiled-coil region" evidence="1">
    <location>
        <begin position="108"/>
        <end position="135"/>
    </location>
</feature>
<evidence type="ECO:0000256" key="1">
    <source>
        <dbReference type="SAM" id="Coils"/>
    </source>
</evidence>
<evidence type="ECO:0000256" key="2">
    <source>
        <dbReference type="SAM" id="MobiDB-lite"/>
    </source>
</evidence>
<proteinExistence type="predicted"/>
<evidence type="ECO:0000313" key="4">
    <source>
        <dbReference type="Proteomes" id="UP001061958"/>
    </source>
</evidence>
<dbReference type="InterPro" id="IPR014947">
    <property type="entry name" value="DUF1818"/>
</dbReference>
<dbReference type="InterPro" id="IPR009044">
    <property type="entry name" value="ssDNA-bd_transcriptional_reg"/>
</dbReference>
<organism evidence="3 4">
    <name type="scientific">Galdieria partita</name>
    <dbReference type="NCBI Taxonomy" id="83374"/>
    <lineage>
        <taxon>Eukaryota</taxon>
        <taxon>Rhodophyta</taxon>
        <taxon>Bangiophyceae</taxon>
        <taxon>Galdieriales</taxon>
        <taxon>Galdieriaceae</taxon>
        <taxon>Galdieria</taxon>
    </lineage>
</organism>
<dbReference type="EMBL" id="BQMJ01000045">
    <property type="protein sequence ID" value="GJQ13587.1"/>
    <property type="molecule type" value="Genomic_DNA"/>
</dbReference>
<keyword evidence="4" id="KW-1185">Reference proteome</keyword>
<reference evidence="3" key="1">
    <citation type="journal article" date="2022" name="Proc. Natl. Acad. Sci. U.S.A.">
        <title>Life cycle and functional genomics of the unicellular red alga Galdieria for elucidating algal and plant evolution and industrial use.</title>
        <authorList>
            <person name="Hirooka S."/>
            <person name="Itabashi T."/>
            <person name="Ichinose T.M."/>
            <person name="Onuma R."/>
            <person name="Fujiwara T."/>
            <person name="Yamashita S."/>
            <person name="Jong L.W."/>
            <person name="Tomita R."/>
            <person name="Iwane A.H."/>
            <person name="Miyagishima S.Y."/>
        </authorList>
    </citation>
    <scope>NUCLEOTIDE SEQUENCE</scope>
    <source>
        <strain evidence="3">NBRC 102759</strain>
    </source>
</reference>
<name>A0A9C7Q1R2_9RHOD</name>
<accession>A0A9C7Q1R2</accession>
<dbReference type="GO" id="GO:0003677">
    <property type="term" value="F:DNA binding"/>
    <property type="evidence" value="ECO:0007669"/>
    <property type="project" value="InterPro"/>
</dbReference>
<feature type="region of interest" description="Disordered" evidence="2">
    <location>
        <begin position="229"/>
        <end position="248"/>
    </location>
</feature>
<dbReference type="AlphaFoldDB" id="A0A9C7Q1R2"/>
<dbReference type="Proteomes" id="UP001061958">
    <property type="component" value="Unassembled WGS sequence"/>
</dbReference>
<dbReference type="OrthoDB" id="10335455at2759"/>
<feature type="compositionally biased region" description="Acidic residues" evidence="2">
    <location>
        <begin position="239"/>
        <end position="248"/>
    </location>
</feature>
<gene>
    <name evidence="3" type="ORF">GpartN1_g5378.t1</name>
</gene>
<comment type="caution">
    <text evidence="3">The sequence shown here is derived from an EMBL/GenBank/DDBJ whole genome shotgun (WGS) entry which is preliminary data.</text>
</comment>
<protein>
    <submittedName>
        <fullName evidence="3">Uncharacterized protein</fullName>
    </submittedName>
</protein>
<dbReference type="SUPFAM" id="SSF54447">
    <property type="entry name" value="ssDNA-binding transcriptional regulator domain"/>
    <property type="match status" value="2"/>
</dbReference>
<evidence type="ECO:0000313" key="3">
    <source>
        <dbReference type="EMBL" id="GJQ13587.1"/>
    </source>
</evidence>
<reference evidence="3" key="2">
    <citation type="submission" date="2022-01" db="EMBL/GenBank/DDBJ databases">
        <authorList>
            <person name="Hirooka S."/>
            <person name="Miyagishima S.Y."/>
        </authorList>
    </citation>
    <scope>NUCLEOTIDE SEQUENCE</scope>
    <source>
        <strain evidence="3">NBRC 102759</strain>
    </source>
</reference>
<dbReference type="Pfam" id="PF08848">
    <property type="entry name" value="DUF1818"/>
    <property type="match status" value="1"/>
</dbReference>
<dbReference type="GO" id="GO:0006355">
    <property type="term" value="P:regulation of DNA-templated transcription"/>
    <property type="evidence" value="ECO:0007669"/>
    <property type="project" value="InterPro"/>
</dbReference>
<dbReference type="Gene3D" id="2.30.31.10">
    <property type="entry name" value="Transcriptional Coactivator Pc4, Chain A"/>
    <property type="match status" value="1"/>
</dbReference>